<proteinExistence type="inferred from homology"/>
<dbReference type="HOGENOM" id="CLU_878998_0_0_0"/>
<feature type="domain" description="PDZ" evidence="2">
    <location>
        <begin position="49"/>
        <end position="154"/>
    </location>
</feature>
<evidence type="ECO:0000259" key="2">
    <source>
        <dbReference type="PROSITE" id="PS50106"/>
    </source>
</evidence>
<reference evidence="3 4" key="1">
    <citation type="submission" date="2006-02" db="EMBL/GenBank/DDBJ databases">
        <authorList>
            <person name="Amann R."/>
            <person name="Ferriera S."/>
            <person name="Johnson J."/>
            <person name="Kravitz S."/>
            <person name="Halpern A."/>
            <person name="Remington K."/>
            <person name="Beeson K."/>
            <person name="Tran B."/>
            <person name="Rogers Y.-H."/>
            <person name="Friedman R."/>
            <person name="Venter J.C."/>
        </authorList>
    </citation>
    <scope>NUCLEOTIDE SEQUENCE [LARGE SCALE GENOMIC DNA]</scope>
    <source>
        <strain evidence="3 4">DSM 3645</strain>
    </source>
</reference>
<dbReference type="InterPro" id="IPR036034">
    <property type="entry name" value="PDZ_sf"/>
</dbReference>
<dbReference type="PROSITE" id="PS50106">
    <property type="entry name" value="PDZ"/>
    <property type="match status" value="1"/>
</dbReference>
<dbReference type="InterPro" id="IPR001478">
    <property type="entry name" value="PDZ"/>
</dbReference>
<comment type="similarity">
    <text evidence="1">Belongs to the peptidase S1C family.</text>
</comment>
<dbReference type="Proteomes" id="UP000004358">
    <property type="component" value="Unassembled WGS sequence"/>
</dbReference>
<dbReference type="SUPFAM" id="SSF50156">
    <property type="entry name" value="PDZ domain-like"/>
    <property type="match status" value="1"/>
</dbReference>
<dbReference type="RefSeq" id="WP_002650683.1">
    <property type="nucleotide sequence ID" value="NZ_CH672376.1"/>
</dbReference>
<comment type="caution">
    <text evidence="3">The sequence shown here is derived from an EMBL/GenBank/DDBJ whole genome shotgun (WGS) entry which is preliminary data.</text>
</comment>
<dbReference type="STRING" id="314230.DSM3645_13925"/>
<name>A3ZWU3_9BACT</name>
<dbReference type="Gene3D" id="2.30.42.10">
    <property type="match status" value="1"/>
</dbReference>
<sequence>MNLNWYSQGLMLAAMAVTVGGGNLLLAKEADSDAKVVEAKPVEAQPADEAKPEKQAAEQHFWIGAKMAAEVPTLLKRHLPQLADKGVYVEAVFDGSPASQAGLEADDVLLELNGQPLVEARKLVEAVRGGEGEKLKLVVLHNGQETTLEVTPRTITQEDIAAITQSEMMRGMAEQQPSDAMRMRFFGPGQLLPHAGARPALPQMGQNITVQIQHQGDQPAKLHIEKDGKSYDITADQLDQLPDDIRPLIEQSLGGMPFGQQGEIDIESLMPQGASGGMMQQQLQQIHKMLEEMKAQMRGQLPGQPQPPAAEDDHAI</sequence>
<organism evidence="3 4">
    <name type="scientific">Blastopirellula marina DSM 3645</name>
    <dbReference type="NCBI Taxonomy" id="314230"/>
    <lineage>
        <taxon>Bacteria</taxon>
        <taxon>Pseudomonadati</taxon>
        <taxon>Planctomycetota</taxon>
        <taxon>Planctomycetia</taxon>
        <taxon>Pirellulales</taxon>
        <taxon>Pirellulaceae</taxon>
        <taxon>Blastopirellula</taxon>
    </lineage>
</organism>
<dbReference type="EMBL" id="AANZ01000016">
    <property type="protein sequence ID" value="EAQ79067.1"/>
    <property type="molecule type" value="Genomic_DNA"/>
</dbReference>
<dbReference type="eggNOG" id="COG0265">
    <property type="taxonomic scope" value="Bacteria"/>
</dbReference>
<protein>
    <submittedName>
        <fullName evidence="3">Serine proteinase</fullName>
    </submittedName>
</protein>
<dbReference type="PANTHER" id="PTHR22939:SF129">
    <property type="entry name" value="SERINE PROTEASE HTRA2, MITOCHONDRIAL"/>
    <property type="match status" value="1"/>
</dbReference>
<gene>
    <name evidence="3" type="ORF">DSM3645_13925</name>
</gene>
<evidence type="ECO:0000313" key="3">
    <source>
        <dbReference type="EMBL" id="EAQ79067.1"/>
    </source>
</evidence>
<dbReference type="OrthoDB" id="266008at2"/>
<dbReference type="PANTHER" id="PTHR22939">
    <property type="entry name" value="SERINE PROTEASE FAMILY S1C HTRA-RELATED"/>
    <property type="match status" value="1"/>
</dbReference>
<evidence type="ECO:0000313" key="4">
    <source>
        <dbReference type="Proteomes" id="UP000004358"/>
    </source>
</evidence>
<dbReference type="Pfam" id="PF13180">
    <property type="entry name" value="PDZ_2"/>
    <property type="match status" value="1"/>
</dbReference>
<dbReference type="AlphaFoldDB" id="A3ZWU3"/>
<dbReference type="SMART" id="SM00228">
    <property type="entry name" value="PDZ"/>
    <property type="match status" value="1"/>
</dbReference>
<evidence type="ECO:0000256" key="1">
    <source>
        <dbReference type="ARBA" id="ARBA00010541"/>
    </source>
</evidence>
<accession>A3ZWU3</accession>